<sequence length="203" mass="22762">MEPADQYNLRWHYHHAETFLAFESLRRSEAFVDVLLSCEKRSIYAHKVVLSACSNYFFDVLRSVRDGQMPVLFFRDTAVDLLEYVVRYIYNGEVEVPGSRFTDFINLAEALEIKGLKRQDGFTADGCGSDSPVHSAASASYVGKRKYDACADPVCHSLPDPSPDAAELDYSADPKRLRESNVSPAAYLPTKREATDCSAEEKS</sequence>
<dbReference type="SMART" id="SM00225">
    <property type="entry name" value="BTB"/>
    <property type="match status" value="1"/>
</dbReference>
<dbReference type="GO" id="GO:0007464">
    <property type="term" value="P:R3/R4 cell fate commitment"/>
    <property type="evidence" value="ECO:0007669"/>
    <property type="project" value="UniProtKB-ARBA"/>
</dbReference>
<keyword evidence="9" id="KW-1185">Reference proteome</keyword>
<keyword evidence="2" id="KW-0221">Differentiation</keyword>
<gene>
    <name evidence="8" type="ORF">NMOB1V02_LOCUS1767</name>
</gene>
<dbReference type="GO" id="GO:0007526">
    <property type="term" value="P:larval somatic muscle development"/>
    <property type="evidence" value="ECO:0007669"/>
    <property type="project" value="UniProtKB-ARBA"/>
</dbReference>
<dbReference type="CDD" id="cd18315">
    <property type="entry name" value="BTB_POZ_BAB-like"/>
    <property type="match status" value="1"/>
</dbReference>
<dbReference type="EMBL" id="CAJPEX010000186">
    <property type="protein sequence ID" value="CAG0914053.1"/>
    <property type="molecule type" value="Genomic_DNA"/>
</dbReference>
<dbReference type="GO" id="GO:0005634">
    <property type="term" value="C:nucleus"/>
    <property type="evidence" value="ECO:0007669"/>
    <property type="project" value="TreeGrafter"/>
</dbReference>
<evidence type="ECO:0000313" key="8">
    <source>
        <dbReference type="EMBL" id="CAD7273901.1"/>
    </source>
</evidence>
<dbReference type="InterPro" id="IPR011333">
    <property type="entry name" value="SKP1/BTB/POZ_sf"/>
</dbReference>
<dbReference type="GO" id="GO:0048813">
    <property type="term" value="P:dendrite morphogenesis"/>
    <property type="evidence" value="ECO:0007669"/>
    <property type="project" value="UniProtKB-ARBA"/>
</dbReference>
<dbReference type="OrthoDB" id="6361765at2759"/>
<dbReference type="GO" id="GO:0035167">
    <property type="term" value="P:larval lymph gland hemopoiesis"/>
    <property type="evidence" value="ECO:0007669"/>
    <property type="project" value="UniProtKB-ARBA"/>
</dbReference>
<evidence type="ECO:0000256" key="6">
    <source>
        <dbReference type="SAM" id="MobiDB-lite"/>
    </source>
</evidence>
<dbReference type="GO" id="GO:0045476">
    <property type="term" value="P:nurse cell apoptotic process"/>
    <property type="evidence" value="ECO:0007669"/>
    <property type="project" value="UniProtKB-ARBA"/>
</dbReference>
<dbReference type="GO" id="GO:0008406">
    <property type="term" value="P:gonad development"/>
    <property type="evidence" value="ECO:0007669"/>
    <property type="project" value="UniProtKB-ARBA"/>
</dbReference>
<dbReference type="InterPro" id="IPR000210">
    <property type="entry name" value="BTB/POZ_dom"/>
</dbReference>
<feature type="domain" description="BTB" evidence="7">
    <location>
        <begin position="32"/>
        <end position="98"/>
    </location>
</feature>
<keyword evidence="1" id="KW-0217">Developmental protein</keyword>
<feature type="region of interest" description="Disordered" evidence="6">
    <location>
        <begin position="159"/>
        <end position="203"/>
    </location>
</feature>
<dbReference type="InterPro" id="IPR051095">
    <property type="entry name" value="Dros_DevTransReg"/>
</dbReference>
<evidence type="ECO:0000256" key="5">
    <source>
        <dbReference type="ARBA" id="ARBA00037382"/>
    </source>
</evidence>
<keyword evidence="3" id="KW-0524">Neurogenesis</keyword>
<evidence type="ECO:0000259" key="7">
    <source>
        <dbReference type="PROSITE" id="PS50097"/>
    </source>
</evidence>
<reference evidence="8" key="1">
    <citation type="submission" date="2020-11" db="EMBL/GenBank/DDBJ databases">
        <authorList>
            <person name="Tran Van P."/>
        </authorList>
    </citation>
    <scope>NUCLEOTIDE SEQUENCE</scope>
</reference>
<organism evidence="8">
    <name type="scientific">Notodromas monacha</name>
    <dbReference type="NCBI Taxonomy" id="399045"/>
    <lineage>
        <taxon>Eukaryota</taxon>
        <taxon>Metazoa</taxon>
        <taxon>Ecdysozoa</taxon>
        <taxon>Arthropoda</taxon>
        <taxon>Crustacea</taxon>
        <taxon>Oligostraca</taxon>
        <taxon>Ostracoda</taxon>
        <taxon>Podocopa</taxon>
        <taxon>Podocopida</taxon>
        <taxon>Cypridocopina</taxon>
        <taxon>Cypridoidea</taxon>
        <taxon>Cyprididae</taxon>
        <taxon>Notodromas</taxon>
    </lineage>
</organism>
<dbReference type="SUPFAM" id="SSF54695">
    <property type="entry name" value="POZ domain"/>
    <property type="match status" value="1"/>
</dbReference>
<protein>
    <recommendedName>
        <fullName evidence="7">BTB domain-containing protein</fullName>
    </recommendedName>
</protein>
<evidence type="ECO:0000256" key="1">
    <source>
        <dbReference type="ARBA" id="ARBA00022473"/>
    </source>
</evidence>
<dbReference type="AlphaFoldDB" id="A0A7R9BES9"/>
<name>A0A7R9BES9_9CRUS</name>
<feature type="compositionally biased region" description="Basic and acidic residues" evidence="6">
    <location>
        <begin position="190"/>
        <end position="203"/>
    </location>
</feature>
<dbReference type="Pfam" id="PF00651">
    <property type="entry name" value="BTB"/>
    <property type="match status" value="1"/>
</dbReference>
<evidence type="ECO:0000256" key="3">
    <source>
        <dbReference type="ARBA" id="ARBA00022902"/>
    </source>
</evidence>
<dbReference type="GO" id="GO:0045467">
    <property type="term" value="P:R7 cell development"/>
    <property type="evidence" value="ECO:0007669"/>
    <property type="project" value="UniProtKB-ARBA"/>
</dbReference>
<accession>A0A7R9BES9</accession>
<dbReference type="GO" id="GO:0006357">
    <property type="term" value="P:regulation of transcription by RNA polymerase II"/>
    <property type="evidence" value="ECO:0007669"/>
    <property type="project" value="TreeGrafter"/>
</dbReference>
<dbReference type="PANTHER" id="PTHR23110">
    <property type="entry name" value="BTB DOMAIN TRANSCRIPTION FACTOR"/>
    <property type="match status" value="1"/>
</dbReference>
<keyword evidence="4" id="KW-0539">Nucleus</keyword>
<evidence type="ECO:0000313" key="9">
    <source>
        <dbReference type="Proteomes" id="UP000678499"/>
    </source>
</evidence>
<dbReference type="PROSITE" id="PS50097">
    <property type="entry name" value="BTB"/>
    <property type="match status" value="1"/>
</dbReference>
<evidence type="ECO:0000256" key="2">
    <source>
        <dbReference type="ARBA" id="ARBA00022782"/>
    </source>
</evidence>
<dbReference type="PANTHER" id="PTHR23110:SF111">
    <property type="entry name" value="LONGITUDINALS LACKING PROTEIN, ISOFORMS F_I_K_T"/>
    <property type="match status" value="1"/>
</dbReference>
<evidence type="ECO:0000256" key="4">
    <source>
        <dbReference type="ARBA" id="ARBA00023242"/>
    </source>
</evidence>
<dbReference type="Gene3D" id="3.30.710.10">
    <property type="entry name" value="Potassium Channel Kv1.1, Chain A"/>
    <property type="match status" value="1"/>
</dbReference>
<feature type="non-terminal residue" evidence="8">
    <location>
        <position position="1"/>
    </location>
</feature>
<dbReference type="GO" id="GO:0016199">
    <property type="term" value="P:axon midline choice point recognition"/>
    <property type="evidence" value="ECO:0007669"/>
    <property type="project" value="UniProtKB-ARBA"/>
</dbReference>
<comment type="function">
    <text evidence="5">Putative transcription factor required for axon growth and guidance in the central and peripheral nervous systems. Repels CNS axons away from the midline by promoting the expression of the midline repellent sli and its receptor robo.</text>
</comment>
<proteinExistence type="predicted"/>
<dbReference type="Proteomes" id="UP000678499">
    <property type="component" value="Unassembled WGS sequence"/>
</dbReference>
<dbReference type="EMBL" id="OA882223">
    <property type="protein sequence ID" value="CAD7273901.1"/>
    <property type="molecule type" value="Genomic_DNA"/>
</dbReference>